<evidence type="ECO:0000256" key="1">
    <source>
        <dbReference type="SAM" id="MobiDB-lite"/>
    </source>
</evidence>
<comment type="caution">
    <text evidence="2">The sequence shown here is derived from an EMBL/GenBank/DDBJ whole genome shotgun (WGS) entry which is preliminary data.</text>
</comment>
<feature type="region of interest" description="Disordered" evidence="1">
    <location>
        <begin position="206"/>
        <end position="232"/>
    </location>
</feature>
<sequence>MQSTSSSTSQADNSINLQQIASPQVNQEFQPAPVNFENFTKQECFSHNDRSNEYQVKENKPLEQFQEHSQFSCNSTATPSEKSLVAHETLPTLLSEKQSEGKIESESQSEQKSNIAKCKRSHKKREIKEGSKLMLYDQNQLSNDIERELKNKLFTTRDEVINCVREFGNHRGFGICIPRGDIVLQDKTLQITLYCHQYGNKRNRSSLRFQDRDSTVNSSHDPQEGANDGNETIIQDDEDDIQDPSKKFGGSCKKLVDLKPQSKKTNCPFRMKFVKQPDSNFFEFFQAIHGHNHDLVIGSRLKNHSNYHKKPLHQQSESGDKKRGTLEKNQVSSEDQNKRSGASEAKGLSKQLQAQINSVSPALDEYQSIIKKSQLLRQFVYQGGSSRSGDNTSSIVKSTNDEEMYEEQQEDSSVDTNNQSRPLKIEQLTPTFENQYLFPYEQSQQNQQENIFAQLIPPHMEGDDQILHSQDAQQDYYQLDFTNQSGAFGDNSLMSECTFGQMFPKQGRNGVANYH</sequence>
<feature type="compositionally biased region" description="Low complexity" evidence="1">
    <location>
        <begin position="1"/>
        <end position="10"/>
    </location>
</feature>
<feature type="compositionally biased region" description="Polar residues" evidence="1">
    <location>
        <begin position="11"/>
        <end position="29"/>
    </location>
</feature>
<feature type="region of interest" description="Disordered" evidence="1">
    <location>
        <begin position="94"/>
        <end position="123"/>
    </location>
</feature>
<reference evidence="2" key="1">
    <citation type="submission" date="2019-06" db="EMBL/GenBank/DDBJ databases">
        <authorList>
            <person name="Zheng W."/>
        </authorList>
    </citation>
    <scope>NUCLEOTIDE SEQUENCE</scope>
    <source>
        <strain evidence="2">QDHG01</strain>
    </source>
</reference>
<accession>A0A8J8T6T9</accession>
<dbReference type="EMBL" id="RRYP01002720">
    <property type="protein sequence ID" value="TNV84484.1"/>
    <property type="molecule type" value="Genomic_DNA"/>
</dbReference>
<gene>
    <name evidence="2" type="ORF">FGO68_gene15337</name>
</gene>
<evidence type="ECO:0000313" key="2">
    <source>
        <dbReference type="EMBL" id="TNV84484.1"/>
    </source>
</evidence>
<dbReference type="AlphaFoldDB" id="A0A8J8T6T9"/>
<proteinExistence type="predicted"/>
<feature type="compositionally biased region" description="Acidic residues" evidence="1">
    <location>
        <begin position="401"/>
        <end position="413"/>
    </location>
</feature>
<dbReference type="Proteomes" id="UP000785679">
    <property type="component" value="Unassembled WGS sequence"/>
</dbReference>
<evidence type="ECO:0000313" key="3">
    <source>
        <dbReference type="Proteomes" id="UP000785679"/>
    </source>
</evidence>
<dbReference type="OrthoDB" id="327148at2759"/>
<feature type="region of interest" description="Disordered" evidence="1">
    <location>
        <begin position="383"/>
        <end position="421"/>
    </location>
</feature>
<protein>
    <submittedName>
        <fullName evidence="2">Uncharacterized protein</fullName>
    </submittedName>
</protein>
<feature type="compositionally biased region" description="Polar residues" evidence="1">
    <location>
        <begin position="383"/>
        <end position="398"/>
    </location>
</feature>
<feature type="region of interest" description="Disordered" evidence="1">
    <location>
        <begin position="1"/>
        <end position="29"/>
    </location>
</feature>
<keyword evidence="3" id="KW-1185">Reference proteome</keyword>
<organism evidence="2 3">
    <name type="scientific">Halteria grandinella</name>
    <dbReference type="NCBI Taxonomy" id="5974"/>
    <lineage>
        <taxon>Eukaryota</taxon>
        <taxon>Sar</taxon>
        <taxon>Alveolata</taxon>
        <taxon>Ciliophora</taxon>
        <taxon>Intramacronucleata</taxon>
        <taxon>Spirotrichea</taxon>
        <taxon>Stichotrichia</taxon>
        <taxon>Sporadotrichida</taxon>
        <taxon>Halteriidae</taxon>
        <taxon>Halteria</taxon>
    </lineage>
</organism>
<name>A0A8J8T6T9_HALGN</name>
<feature type="region of interest" description="Disordered" evidence="1">
    <location>
        <begin position="310"/>
        <end position="349"/>
    </location>
</feature>